<keyword evidence="2" id="KW-1185">Reference proteome</keyword>
<dbReference type="EMBL" id="JANVFU010000008">
    <property type="protein sequence ID" value="KAJ3743552.1"/>
    <property type="molecule type" value="Genomic_DNA"/>
</dbReference>
<protein>
    <recommendedName>
        <fullName evidence="3">Protein kinase domain-containing protein</fullName>
    </recommendedName>
</protein>
<name>A0A9W8TWP7_9AGAR</name>
<accession>A0A9W8TWP7</accession>
<gene>
    <name evidence="1" type="ORF">DFH05DRAFT_1496542</name>
</gene>
<reference evidence="1 2" key="1">
    <citation type="journal article" date="2023" name="Proc. Natl. Acad. Sci. U.S.A.">
        <title>A global phylogenomic analysis of the shiitake genus Lentinula.</title>
        <authorList>
            <person name="Sierra-Patev S."/>
            <person name="Min B."/>
            <person name="Naranjo-Ortiz M."/>
            <person name="Looney B."/>
            <person name="Konkel Z."/>
            <person name="Slot J.C."/>
            <person name="Sakamoto Y."/>
            <person name="Steenwyk J.L."/>
            <person name="Rokas A."/>
            <person name="Carro J."/>
            <person name="Camarero S."/>
            <person name="Ferreira P."/>
            <person name="Molpeceres G."/>
            <person name="Ruiz-Duenas F.J."/>
            <person name="Serrano A."/>
            <person name="Henrissat B."/>
            <person name="Drula E."/>
            <person name="Hughes K.W."/>
            <person name="Mata J.L."/>
            <person name="Ishikawa N.K."/>
            <person name="Vargas-Isla R."/>
            <person name="Ushijima S."/>
            <person name="Smith C.A."/>
            <person name="Donoghue J."/>
            <person name="Ahrendt S."/>
            <person name="Andreopoulos W."/>
            <person name="He G."/>
            <person name="LaButti K."/>
            <person name="Lipzen A."/>
            <person name="Ng V."/>
            <person name="Riley R."/>
            <person name="Sandor L."/>
            <person name="Barry K."/>
            <person name="Martinez A.T."/>
            <person name="Xiao Y."/>
            <person name="Gibbons J.G."/>
            <person name="Terashima K."/>
            <person name="Grigoriev I.V."/>
            <person name="Hibbett D."/>
        </authorList>
    </citation>
    <scope>NUCLEOTIDE SEQUENCE [LARGE SCALE GENOMIC DNA]</scope>
    <source>
        <strain evidence="1 2">TFB7810</strain>
    </source>
</reference>
<evidence type="ECO:0008006" key="3">
    <source>
        <dbReference type="Google" id="ProtNLM"/>
    </source>
</evidence>
<comment type="caution">
    <text evidence="1">The sequence shown here is derived from an EMBL/GenBank/DDBJ whole genome shotgun (WGS) entry which is preliminary data.</text>
</comment>
<sequence>FIAMRFNLRPLVVVFGSMMVTVWALPFHARNLQGEKWILQEYEKTVTEADKNVFKATIKDVELGSLLSTEGLHNNGIYSIKGKYKNHDGDDIVMKVLKIVDDEAYAEVKALEGVGEYVDSGMFAVKGKEEPVIIMLKVLGSVLSDTPEYKKAKTDDKEKMKEEAIDLMCKEVAQVGKSKGILHNDNRIENIHVTMSGNKVDSARLTDWGAYELYTMDKSASEAEIIAFCKKHWTPVDWFVQADFE</sequence>
<evidence type="ECO:0000313" key="2">
    <source>
        <dbReference type="Proteomes" id="UP001142393"/>
    </source>
</evidence>
<feature type="non-terminal residue" evidence="1">
    <location>
        <position position="245"/>
    </location>
</feature>
<proteinExistence type="predicted"/>
<organism evidence="1 2">
    <name type="scientific">Lentinula detonsa</name>
    <dbReference type="NCBI Taxonomy" id="2804962"/>
    <lineage>
        <taxon>Eukaryota</taxon>
        <taxon>Fungi</taxon>
        <taxon>Dikarya</taxon>
        <taxon>Basidiomycota</taxon>
        <taxon>Agaricomycotina</taxon>
        <taxon>Agaricomycetes</taxon>
        <taxon>Agaricomycetidae</taxon>
        <taxon>Agaricales</taxon>
        <taxon>Marasmiineae</taxon>
        <taxon>Omphalotaceae</taxon>
        <taxon>Lentinula</taxon>
    </lineage>
</organism>
<dbReference type="AlphaFoldDB" id="A0A9W8TWP7"/>
<evidence type="ECO:0000313" key="1">
    <source>
        <dbReference type="EMBL" id="KAJ3743552.1"/>
    </source>
</evidence>
<dbReference type="Proteomes" id="UP001142393">
    <property type="component" value="Unassembled WGS sequence"/>
</dbReference>